<evidence type="ECO:0000256" key="2">
    <source>
        <dbReference type="ARBA" id="ARBA00022679"/>
    </source>
</evidence>
<dbReference type="EMBL" id="RDOJ01000014">
    <property type="protein sequence ID" value="RLZ08324.1"/>
    <property type="molecule type" value="Genomic_DNA"/>
</dbReference>
<protein>
    <submittedName>
        <fullName evidence="3">Lipopolysaccharide heptosyltransferase family protein</fullName>
    </submittedName>
</protein>
<evidence type="ECO:0000313" key="3">
    <source>
        <dbReference type="EMBL" id="RLZ08324.1"/>
    </source>
</evidence>
<gene>
    <name evidence="3" type="ORF">EAH69_10340</name>
</gene>
<proteinExistence type="predicted"/>
<dbReference type="GO" id="GO:0009244">
    <property type="term" value="P:lipopolysaccharide core region biosynthetic process"/>
    <property type="evidence" value="ECO:0007669"/>
    <property type="project" value="TreeGrafter"/>
</dbReference>
<reference evidence="3 4" key="1">
    <citation type="submission" date="2018-10" db="EMBL/GenBank/DDBJ databases">
        <authorList>
            <person name="Chen X."/>
        </authorList>
    </citation>
    <scope>NUCLEOTIDE SEQUENCE [LARGE SCALE GENOMIC DNA]</scope>
    <source>
        <strain evidence="3 4">YIM 102668</strain>
    </source>
</reference>
<dbReference type="Proteomes" id="UP000275348">
    <property type="component" value="Unassembled WGS sequence"/>
</dbReference>
<keyword evidence="1" id="KW-0328">Glycosyltransferase</keyword>
<dbReference type="OrthoDB" id="9797795at2"/>
<sequence>MSFKSKINHYRRTIMKSLTGNVQNSESYQKIPYQDLKIDRVLISRPNQRLGNTLLITPLVQELVKFNPNITIDLFVKGGVSHVVFENYPQIDQIIKLPRKPFKELVDYIKVWIKVRGNKYDLVINVHEESASGRISTKVARSKYKMFGNEFLNDINSNEQVHLGKMPVYQFRKFIENVTDHKIESEYPKLDLKLSLDEIEYGKGVLSDLIQDPSKKTLAFFTYATGSKCYVSDWWDKFYVDFKEEFDQEYNLIEILPVENISMLNHKLPAFYSQDIREIAAVMDNCDLLVAADSGMMHLGCATSTRNLGLFKSGNTEKYKPYGKGNSMALVTDISSEGLVDKMKEILQNQN</sequence>
<organism evidence="3 4">
    <name type="scientific">Faecalibacter macacae</name>
    <dbReference type="NCBI Taxonomy" id="1859289"/>
    <lineage>
        <taxon>Bacteria</taxon>
        <taxon>Pseudomonadati</taxon>
        <taxon>Bacteroidota</taxon>
        <taxon>Flavobacteriia</taxon>
        <taxon>Flavobacteriales</taxon>
        <taxon>Weeksellaceae</taxon>
        <taxon>Faecalibacter</taxon>
    </lineage>
</organism>
<dbReference type="Gene3D" id="3.40.50.2000">
    <property type="entry name" value="Glycogen Phosphorylase B"/>
    <property type="match status" value="2"/>
</dbReference>
<name>A0A3L9MAP3_9FLAO</name>
<evidence type="ECO:0000313" key="4">
    <source>
        <dbReference type="Proteomes" id="UP000275348"/>
    </source>
</evidence>
<dbReference type="PANTHER" id="PTHR30160:SF7">
    <property type="entry name" value="ADP-HEPTOSE--LPS HEPTOSYLTRANSFERASE 2"/>
    <property type="match status" value="1"/>
</dbReference>
<keyword evidence="4" id="KW-1185">Reference proteome</keyword>
<accession>A0A3L9MAP3</accession>
<dbReference type="AlphaFoldDB" id="A0A3L9MAP3"/>
<comment type="caution">
    <text evidence="3">The sequence shown here is derived from an EMBL/GenBank/DDBJ whole genome shotgun (WGS) entry which is preliminary data.</text>
</comment>
<keyword evidence="2" id="KW-0808">Transferase</keyword>
<dbReference type="SUPFAM" id="SSF53756">
    <property type="entry name" value="UDP-Glycosyltransferase/glycogen phosphorylase"/>
    <property type="match status" value="1"/>
</dbReference>
<dbReference type="InterPro" id="IPR002201">
    <property type="entry name" value="Glyco_trans_9"/>
</dbReference>
<dbReference type="GO" id="GO:0005829">
    <property type="term" value="C:cytosol"/>
    <property type="evidence" value="ECO:0007669"/>
    <property type="project" value="TreeGrafter"/>
</dbReference>
<dbReference type="GO" id="GO:0008713">
    <property type="term" value="F:ADP-heptose-lipopolysaccharide heptosyltransferase activity"/>
    <property type="evidence" value="ECO:0007669"/>
    <property type="project" value="TreeGrafter"/>
</dbReference>
<dbReference type="Pfam" id="PF01075">
    <property type="entry name" value="Glyco_transf_9"/>
    <property type="match status" value="1"/>
</dbReference>
<evidence type="ECO:0000256" key="1">
    <source>
        <dbReference type="ARBA" id="ARBA00022676"/>
    </source>
</evidence>
<dbReference type="PANTHER" id="PTHR30160">
    <property type="entry name" value="TETRAACYLDISACCHARIDE 4'-KINASE-RELATED"/>
    <property type="match status" value="1"/>
</dbReference>
<dbReference type="InterPro" id="IPR051199">
    <property type="entry name" value="LPS_LOS_Heptosyltrfase"/>
</dbReference>